<dbReference type="Proteomes" id="UP001275084">
    <property type="component" value="Unassembled WGS sequence"/>
</dbReference>
<evidence type="ECO:0000313" key="2">
    <source>
        <dbReference type="EMBL" id="KAK3339918.1"/>
    </source>
</evidence>
<sequence>MSQATPLQTPAPLEIDDKADAGLLLDDGMSSTASITSSIIQYRRENGRTYHAYKDGKYVMPNDEQEQDRLDLQHNLFLLTLDNKLYLSPAGRDGHAVRNVLDVGTGTGIWAIDFADEFPRAQVTGVDLSPIQPGFAPPNAVFEIADVEDSWTFNVKFDFIYSRMMTASLADWPAFFQTSFENLAPGGWIELADIAPITSDDGTLAEDSATSNWVSALLEGTRQIGRPFDGAVKYKEQLEAQGFKNVKQVLYKWPQNTWPKDPKYKELGALTLENITSGLHALSAGVYLRILQWSPKDLDELLEKVKKEMKDTRIHSYWPIYVTYGQKPEE</sequence>
<name>A0AAJ0M7V7_9PEZI</name>
<dbReference type="Pfam" id="PF13489">
    <property type="entry name" value="Methyltransf_23"/>
    <property type="match status" value="1"/>
</dbReference>
<dbReference type="GO" id="GO:0032259">
    <property type="term" value="P:methylation"/>
    <property type="evidence" value="ECO:0007669"/>
    <property type="project" value="UniProtKB-KW"/>
</dbReference>
<organism evidence="2 3">
    <name type="scientific">Lasiosphaeria hispida</name>
    <dbReference type="NCBI Taxonomy" id="260671"/>
    <lineage>
        <taxon>Eukaryota</taxon>
        <taxon>Fungi</taxon>
        <taxon>Dikarya</taxon>
        <taxon>Ascomycota</taxon>
        <taxon>Pezizomycotina</taxon>
        <taxon>Sordariomycetes</taxon>
        <taxon>Sordariomycetidae</taxon>
        <taxon>Sordariales</taxon>
        <taxon>Lasiosphaeriaceae</taxon>
        <taxon>Lasiosphaeria</taxon>
    </lineage>
</organism>
<evidence type="ECO:0000256" key="1">
    <source>
        <dbReference type="ARBA" id="ARBA00038158"/>
    </source>
</evidence>
<dbReference type="PANTHER" id="PTHR43591">
    <property type="entry name" value="METHYLTRANSFERASE"/>
    <property type="match status" value="1"/>
</dbReference>
<proteinExistence type="inferred from homology"/>
<dbReference type="InterPro" id="IPR029063">
    <property type="entry name" value="SAM-dependent_MTases_sf"/>
</dbReference>
<dbReference type="Gene3D" id="3.40.50.150">
    <property type="entry name" value="Vaccinia Virus protein VP39"/>
    <property type="match status" value="1"/>
</dbReference>
<reference evidence="2" key="1">
    <citation type="journal article" date="2023" name="Mol. Phylogenet. Evol.">
        <title>Genome-scale phylogeny and comparative genomics of the fungal order Sordariales.</title>
        <authorList>
            <person name="Hensen N."/>
            <person name="Bonometti L."/>
            <person name="Westerberg I."/>
            <person name="Brannstrom I.O."/>
            <person name="Guillou S."/>
            <person name="Cros-Aarteil S."/>
            <person name="Calhoun S."/>
            <person name="Haridas S."/>
            <person name="Kuo A."/>
            <person name="Mondo S."/>
            <person name="Pangilinan J."/>
            <person name="Riley R."/>
            <person name="LaButti K."/>
            <person name="Andreopoulos B."/>
            <person name="Lipzen A."/>
            <person name="Chen C."/>
            <person name="Yan M."/>
            <person name="Daum C."/>
            <person name="Ng V."/>
            <person name="Clum A."/>
            <person name="Steindorff A."/>
            <person name="Ohm R.A."/>
            <person name="Martin F."/>
            <person name="Silar P."/>
            <person name="Natvig D.O."/>
            <person name="Lalanne C."/>
            <person name="Gautier V."/>
            <person name="Ament-Velasquez S.L."/>
            <person name="Kruys A."/>
            <person name="Hutchinson M.I."/>
            <person name="Powell A.J."/>
            <person name="Barry K."/>
            <person name="Miller A.N."/>
            <person name="Grigoriev I.V."/>
            <person name="Debuchy R."/>
            <person name="Gladieux P."/>
            <person name="Hiltunen Thoren M."/>
            <person name="Johannesson H."/>
        </authorList>
    </citation>
    <scope>NUCLEOTIDE SEQUENCE</scope>
    <source>
        <strain evidence="2">CBS 955.72</strain>
    </source>
</reference>
<keyword evidence="2" id="KW-0489">Methyltransferase</keyword>
<dbReference type="GO" id="GO:0008168">
    <property type="term" value="F:methyltransferase activity"/>
    <property type="evidence" value="ECO:0007669"/>
    <property type="project" value="UniProtKB-KW"/>
</dbReference>
<protein>
    <submittedName>
        <fullName evidence="2">S-adenosyl-L-methionine-dependent methyltransferase</fullName>
    </submittedName>
</protein>
<dbReference type="AlphaFoldDB" id="A0AAJ0M7V7"/>
<keyword evidence="3" id="KW-1185">Reference proteome</keyword>
<dbReference type="SUPFAM" id="SSF53335">
    <property type="entry name" value="S-adenosyl-L-methionine-dependent methyltransferases"/>
    <property type="match status" value="1"/>
</dbReference>
<comment type="caution">
    <text evidence="2">The sequence shown here is derived from an EMBL/GenBank/DDBJ whole genome shotgun (WGS) entry which is preliminary data.</text>
</comment>
<evidence type="ECO:0000313" key="3">
    <source>
        <dbReference type="Proteomes" id="UP001275084"/>
    </source>
</evidence>
<gene>
    <name evidence="2" type="ORF">B0T25DRAFT_574795</name>
</gene>
<reference evidence="2" key="2">
    <citation type="submission" date="2023-06" db="EMBL/GenBank/DDBJ databases">
        <authorList>
            <consortium name="Lawrence Berkeley National Laboratory"/>
            <person name="Haridas S."/>
            <person name="Hensen N."/>
            <person name="Bonometti L."/>
            <person name="Westerberg I."/>
            <person name="Brannstrom I.O."/>
            <person name="Guillou S."/>
            <person name="Cros-Aarteil S."/>
            <person name="Calhoun S."/>
            <person name="Kuo A."/>
            <person name="Mondo S."/>
            <person name="Pangilinan J."/>
            <person name="Riley R."/>
            <person name="Labutti K."/>
            <person name="Andreopoulos B."/>
            <person name="Lipzen A."/>
            <person name="Chen C."/>
            <person name="Yanf M."/>
            <person name="Daum C."/>
            <person name="Ng V."/>
            <person name="Clum A."/>
            <person name="Steindorff A."/>
            <person name="Ohm R."/>
            <person name="Martin F."/>
            <person name="Silar P."/>
            <person name="Natvig D."/>
            <person name="Lalanne C."/>
            <person name="Gautier V."/>
            <person name="Ament-Velasquez S.L."/>
            <person name="Kruys A."/>
            <person name="Hutchinson M.I."/>
            <person name="Powell A.J."/>
            <person name="Barry K."/>
            <person name="Miller A.N."/>
            <person name="Grigoriev I.V."/>
            <person name="Debuchy R."/>
            <person name="Gladieux P."/>
            <person name="Thoren M.H."/>
            <person name="Johannesson H."/>
        </authorList>
    </citation>
    <scope>NUCLEOTIDE SEQUENCE</scope>
    <source>
        <strain evidence="2">CBS 955.72</strain>
    </source>
</reference>
<dbReference type="CDD" id="cd02440">
    <property type="entry name" value="AdoMet_MTases"/>
    <property type="match status" value="1"/>
</dbReference>
<keyword evidence="2" id="KW-0808">Transferase</keyword>
<comment type="similarity">
    <text evidence="1">Belongs to the methyltransferase superfamily. LaeA methyltransferase family.</text>
</comment>
<accession>A0AAJ0M7V7</accession>
<dbReference type="EMBL" id="JAUIQD010000009">
    <property type="protein sequence ID" value="KAK3339918.1"/>
    <property type="molecule type" value="Genomic_DNA"/>
</dbReference>
<dbReference type="PANTHER" id="PTHR43591:SF31">
    <property type="entry name" value="LAEA-LIKE, PUTATIVE (AFU_ORTHOLOGUE AFUA_8G01930)-RELATED"/>
    <property type="match status" value="1"/>
</dbReference>